<dbReference type="PANTHER" id="PTHR30481:SF3">
    <property type="entry name" value="DNA ADENINE METHYLASE"/>
    <property type="match status" value="1"/>
</dbReference>
<accession>A0ABT4KNW3</accession>
<dbReference type="GO" id="GO:0009007">
    <property type="term" value="F:site-specific DNA-methyltransferase (adenine-specific) activity"/>
    <property type="evidence" value="ECO:0007669"/>
    <property type="project" value="UniProtKB-EC"/>
</dbReference>
<organism evidence="7 8">
    <name type="scientific">Sinorhizobium psoraleae</name>
    <dbReference type="NCBI Taxonomy" id="520838"/>
    <lineage>
        <taxon>Bacteria</taxon>
        <taxon>Pseudomonadati</taxon>
        <taxon>Pseudomonadota</taxon>
        <taxon>Alphaproteobacteria</taxon>
        <taxon>Hyphomicrobiales</taxon>
        <taxon>Rhizobiaceae</taxon>
        <taxon>Sinorhizobium/Ensifer group</taxon>
        <taxon>Sinorhizobium</taxon>
    </lineage>
</organism>
<proteinExistence type="inferred from homology"/>
<comment type="caution">
    <text evidence="7">The sequence shown here is derived from an EMBL/GenBank/DDBJ whole genome shotgun (WGS) entry which is preliminary data.</text>
</comment>
<evidence type="ECO:0000256" key="1">
    <source>
        <dbReference type="ARBA" id="ARBA00006594"/>
    </source>
</evidence>
<dbReference type="InterPro" id="IPR023095">
    <property type="entry name" value="Ade_MeTrfase_dom_2"/>
</dbReference>
<dbReference type="InterPro" id="IPR012327">
    <property type="entry name" value="MeTrfase_D12"/>
</dbReference>
<dbReference type="SUPFAM" id="SSF53335">
    <property type="entry name" value="S-adenosyl-L-methionine-dependent methyltransferases"/>
    <property type="match status" value="1"/>
</dbReference>
<name>A0ABT4KNW3_9HYPH</name>
<dbReference type="EMBL" id="JAPVOI010000005">
    <property type="protein sequence ID" value="MCZ4093641.1"/>
    <property type="molecule type" value="Genomic_DNA"/>
</dbReference>
<dbReference type="PANTHER" id="PTHR30481">
    <property type="entry name" value="DNA ADENINE METHYLASE"/>
    <property type="match status" value="1"/>
</dbReference>
<keyword evidence="8" id="KW-1185">Reference proteome</keyword>
<keyword evidence="4 7" id="KW-0808">Transferase</keyword>
<gene>
    <name evidence="7" type="ORF">O3W52_27955</name>
</gene>
<keyword evidence="5" id="KW-0949">S-adenosyl-L-methionine</keyword>
<dbReference type="Gene3D" id="3.40.50.150">
    <property type="entry name" value="Vaccinia Virus protein VP39"/>
    <property type="match status" value="1"/>
</dbReference>
<evidence type="ECO:0000313" key="8">
    <source>
        <dbReference type="Proteomes" id="UP001079430"/>
    </source>
</evidence>
<dbReference type="Proteomes" id="UP001079430">
    <property type="component" value="Unassembled WGS sequence"/>
</dbReference>
<keyword evidence="3 7" id="KW-0489">Methyltransferase</keyword>
<dbReference type="EC" id="2.1.1.72" evidence="2"/>
<sequence>MVDPVQPKINNDISPKFLRWAGSKTRVIPTFMEVVPTFNTYHEPFCGSCALFFSLAPQSATLSDANPALIRTLKAVRDHPDAVYERLLCFEWSEAGYYRIRDQGIEDDDEVNLAAKFIFLNANCFNGIFRLNKAGKFNVPYGGHRAGRCPSLERLTEASRLLKNGGDIAGRF</sequence>
<evidence type="ECO:0000313" key="7">
    <source>
        <dbReference type="EMBL" id="MCZ4093641.1"/>
    </source>
</evidence>
<evidence type="ECO:0000256" key="2">
    <source>
        <dbReference type="ARBA" id="ARBA00011900"/>
    </source>
</evidence>
<evidence type="ECO:0000256" key="3">
    <source>
        <dbReference type="ARBA" id="ARBA00022603"/>
    </source>
</evidence>
<evidence type="ECO:0000256" key="4">
    <source>
        <dbReference type="ARBA" id="ARBA00022679"/>
    </source>
</evidence>
<dbReference type="NCBIfam" id="TIGR00571">
    <property type="entry name" value="dam"/>
    <property type="match status" value="1"/>
</dbReference>
<evidence type="ECO:0000256" key="5">
    <source>
        <dbReference type="ARBA" id="ARBA00022691"/>
    </source>
</evidence>
<dbReference type="Pfam" id="PF02086">
    <property type="entry name" value="MethyltransfD12"/>
    <property type="match status" value="1"/>
</dbReference>
<evidence type="ECO:0000256" key="6">
    <source>
        <dbReference type="ARBA" id="ARBA00047942"/>
    </source>
</evidence>
<dbReference type="GO" id="GO:0032259">
    <property type="term" value="P:methylation"/>
    <property type="evidence" value="ECO:0007669"/>
    <property type="project" value="UniProtKB-KW"/>
</dbReference>
<protein>
    <recommendedName>
        <fullName evidence="2">site-specific DNA-methyltransferase (adenine-specific)</fullName>
        <ecNumber evidence="2">2.1.1.72</ecNumber>
    </recommendedName>
</protein>
<comment type="similarity">
    <text evidence="1">Belongs to the N(4)/N(6)-methyltransferase family.</text>
</comment>
<dbReference type="RefSeq" id="WP_269285602.1">
    <property type="nucleotide sequence ID" value="NZ_JAPVOI010000005.1"/>
</dbReference>
<comment type="catalytic activity">
    <reaction evidence="6">
        <text>a 2'-deoxyadenosine in DNA + S-adenosyl-L-methionine = an N(6)-methyl-2'-deoxyadenosine in DNA + S-adenosyl-L-homocysteine + H(+)</text>
        <dbReference type="Rhea" id="RHEA:15197"/>
        <dbReference type="Rhea" id="RHEA-COMP:12418"/>
        <dbReference type="Rhea" id="RHEA-COMP:12419"/>
        <dbReference type="ChEBI" id="CHEBI:15378"/>
        <dbReference type="ChEBI" id="CHEBI:57856"/>
        <dbReference type="ChEBI" id="CHEBI:59789"/>
        <dbReference type="ChEBI" id="CHEBI:90615"/>
        <dbReference type="ChEBI" id="CHEBI:90616"/>
        <dbReference type="EC" id="2.1.1.72"/>
    </reaction>
</comment>
<reference evidence="7" key="1">
    <citation type="submission" date="2022-10" db="EMBL/GenBank/DDBJ databases">
        <title>Whole genome sequencing of three plant growth promoting bacteria isolated from Vachellia tortilis subsp. raddiana in Morocco.</title>
        <authorList>
            <person name="Hnini M."/>
            <person name="Zouagui R."/>
            <person name="Zouagui H."/>
            <person name="Chemao Elfihri M.-W."/>
            <person name="Ibrahimi A."/>
            <person name="Sbabou L."/>
            <person name="Aurag J."/>
        </authorList>
    </citation>
    <scope>NUCLEOTIDE SEQUENCE</scope>
    <source>
        <strain evidence="7">LMR678</strain>
    </source>
</reference>
<dbReference type="Gene3D" id="1.10.1020.10">
    <property type="entry name" value="Adenine-specific Methyltransferase, Domain 2"/>
    <property type="match status" value="1"/>
</dbReference>
<dbReference type="InterPro" id="IPR029063">
    <property type="entry name" value="SAM-dependent_MTases_sf"/>
</dbReference>